<keyword evidence="7" id="KW-1185">Reference proteome</keyword>
<gene>
    <name evidence="6" type="ORF">V8G54_036888</name>
</gene>
<organism evidence="6 7">
    <name type="scientific">Vigna mungo</name>
    <name type="common">Black gram</name>
    <name type="synonym">Phaseolus mungo</name>
    <dbReference type="NCBI Taxonomy" id="3915"/>
    <lineage>
        <taxon>Eukaryota</taxon>
        <taxon>Viridiplantae</taxon>
        <taxon>Streptophyta</taxon>
        <taxon>Embryophyta</taxon>
        <taxon>Tracheophyta</taxon>
        <taxon>Spermatophyta</taxon>
        <taxon>Magnoliopsida</taxon>
        <taxon>eudicotyledons</taxon>
        <taxon>Gunneridae</taxon>
        <taxon>Pentapetalae</taxon>
        <taxon>rosids</taxon>
        <taxon>fabids</taxon>
        <taxon>Fabales</taxon>
        <taxon>Fabaceae</taxon>
        <taxon>Papilionoideae</taxon>
        <taxon>50 kb inversion clade</taxon>
        <taxon>NPAAA clade</taxon>
        <taxon>indigoferoid/millettioid clade</taxon>
        <taxon>Phaseoleae</taxon>
        <taxon>Vigna</taxon>
    </lineage>
</organism>
<protein>
    <submittedName>
        <fullName evidence="6">Uncharacterized protein</fullName>
    </submittedName>
</protein>
<dbReference type="SMART" id="SM00015">
    <property type="entry name" value="IQ"/>
    <property type="match status" value="6"/>
</dbReference>
<keyword evidence="2" id="KW-0963">Cytoplasm</keyword>
<dbReference type="GO" id="GO:0005884">
    <property type="term" value="C:actin filament"/>
    <property type="evidence" value="ECO:0007669"/>
    <property type="project" value="TreeGrafter"/>
</dbReference>
<dbReference type="GO" id="GO:0005737">
    <property type="term" value="C:cytoplasm"/>
    <property type="evidence" value="ECO:0007669"/>
    <property type="project" value="UniProtKB-SubCell"/>
</dbReference>
<accession>A0AAQ3MHK1</accession>
<sequence length="738" mass="85002">MCFADIVHQQSRDVQLGRTKVFLRAGQIGILDQRRAEVLDNAAKCIQRRMRTFITHQDFIILKSAAISLQAGCRGQFIFPYAVKTGKVAYIYPPKSCEVGWECTWQQFYYEMLPIFGALLPHFFFIVLAMILFRVASSAPISFDSWDCLKCTKLVGLSLVPKRLQFVGSIVLAGVVVDLFVLLICFIQEGWLRNSYTLTNRHSLVMLLLDQGVRLTHLGRYRMLVGKLNYLIVIGPNIAFAFSMVHCDATIWILKYLKRFSHKGHTARKIYAAKRETAAAISIQKYIRMWLTRHAHLKLYFSAIIIQSHVRGFVTRQRFLHAKEHSAATFVQAYWRMSKVRSSFLRYQTSIVAIQCLWRCRQAKRELRRLKQEANEAGALRLAKNKLEKQMEDLTWRLHLEKKIRVSNEEAKKIEISKLQKMLDALNLELDAAKLAKINECNKNAVLQNQLELSVKEKSALKRELVAVDELRKENALLKVSLDAFERKYKTLELELMDAQKGRDETMEKLREFEQKCSQLEQNEKTLEEKLKSLENENHVLRQKALSTPFKSSRSGFAKSVSEKFSTAITSHTDRKTIFESPTPTKLIAPLTVGLSDSRRSKLTAEKHQDNYEFLSKCIKENLGFKNGKPIAARIIYKCLLHWHSFENERTAIFDSIIEGINEVLKVREDDIILPYWLSNTSALLCLLQRNLRSNGFLTATAQRYPGSSGLTSRTGHFKLHFVLTKLWAAVDENGIER</sequence>
<keyword evidence="5" id="KW-0812">Transmembrane</keyword>
<proteinExistence type="predicted"/>
<feature type="transmembrane region" description="Helical" evidence="5">
    <location>
        <begin position="115"/>
        <end position="136"/>
    </location>
</feature>
<dbReference type="SUPFAM" id="SSF52540">
    <property type="entry name" value="P-loop containing nucleoside triphosphate hydrolases"/>
    <property type="match status" value="3"/>
</dbReference>
<keyword evidence="4" id="KW-0175">Coiled coil</keyword>
<evidence type="ECO:0000313" key="7">
    <source>
        <dbReference type="Proteomes" id="UP001374535"/>
    </source>
</evidence>
<name>A0AAQ3MHK1_VIGMU</name>
<dbReference type="PANTHER" id="PTHR46184">
    <property type="entry name" value="UNCONVENTIONAL MYOSIN-IXB-LIKE PROTEIN"/>
    <property type="match status" value="1"/>
</dbReference>
<dbReference type="Gene3D" id="1.20.5.190">
    <property type="match status" value="2"/>
</dbReference>
<keyword evidence="5" id="KW-1133">Transmembrane helix</keyword>
<dbReference type="AlphaFoldDB" id="A0AAQ3MHK1"/>
<feature type="transmembrane region" description="Helical" evidence="5">
    <location>
        <begin position="166"/>
        <end position="187"/>
    </location>
</feature>
<dbReference type="InterPro" id="IPR000048">
    <property type="entry name" value="IQ_motif_EF-hand-BS"/>
</dbReference>
<dbReference type="InterPro" id="IPR027417">
    <property type="entry name" value="P-loop_NTPase"/>
</dbReference>
<dbReference type="PANTHER" id="PTHR46184:SF5">
    <property type="entry name" value="UNCONVENTIONAL MYOSIN-IXA-LIKE"/>
    <property type="match status" value="1"/>
</dbReference>
<dbReference type="PROSITE" id="PS50096">
    <property type="entry name" value="IQ"/>
    <property type="match status" value="2"/>
</dbReference>
<dbReference type="GO" id="GO:0000146">
    <property type="term" value="F:microfilament motor activity"/>
    <property type="evidence" value="ECO:0007669"/>
    <property type="project" value="InterPro"/>
</dbReference>
<evidence type="ECO:0000256" key="4">
    <source>
        <dbReference type="SAM" id="Coils"/>
    </source>
</evidence>
<evidence type="ECO:0000313" key="6">
    <source>
        <dbReference type="EMBL" id="WVY91374.1"/>
    </source>
</evidence>
<keyword evidence="5" id="KW-0472">Membrane</keyword>
<dbReference type="GO" id="GO:0035556">
    <property type="term" value="P:intracellular signal transduction"/>
    <property type="evidence" value="ECO:0007669"/>
    <property type="project" value="InterPro"/>
</dbReference>
<dbReference type="GO" id="GO:0005516">
    <property type="term" value="F:calmodulin binding"/>
    <property type="evidence" value="ECO:0007669"/>
    <property type="project" value="UniProtKB-KW"/>
</dbReference>
<keyword evidence="3" id="KW-0112">Calmodulin-binding</keyword>
<dbReference type="GO" id="GO:0051015">
    <property type="term" value="F:actin filament binding"/>
    <property type="evidence" value="ECO:0007669"/>
    <property type="project" value="TreeGrafter"/>
</dbReference>
<feature type="transmembrane region" description="Helical" evidence="5">
    <location>
        <begin position="230"/>
        <end position="254"/>
    </location>
</feature>
<reference evidence="6 7" key="1">
    <citation type="journal article" date="2023" name="Life. Sci Alliance">
        <title>Evolutionary insights into 3D genome organization and epigenetic landscape of Vigna mungo.</title>
        <authorList>
            <person name="Junaid A."/>
            <person name="Singh B."/>
            <person name="Bhatia S."/>
        </authorList>
    </citation>
    <scope>NUCLEOTIDE SEQUENCE [LARGE SCALE GENOMIC DNA]</scope>
    <source>
        <strain evidence="6">Urdbean</strain>
    </source>
</reference>
<comment type="subcellular location">
    <subcellularLocation>
        <location evidence="1">Cytoplasm</location>
    </subcellularLocation>
</comment>
<evidence type="ECO:0000256" key="2">
    <source>
        <dbReference type="ARBA" id="ARBA00022490"/>
    </source>
</evidence>
<dbReference type="Proteomes" id="UP001374535">
    <property type="component" value="Chromosome 11"/>
</dbReference>
<evidence type="ECO:0000256" key="1">
    <source>
        <dbReference type="ARBA" id="ARBA00004496"/>
    </source>
</evidence>
<dbReference type="Gene3D" id="1.20.5.4820">
    <property type="match status" value="1"/>
</dbReference>
<dbReference type="Pfam" id="PF00612">
    <property type="entry name" value="IQ"/>
    <property type="match status" value="3"/>
</dbReference>
<feature type="coiled-coil region" evidence="4">
    <location>
        <begin position="360"/>
        <end position="544"/>
    </location>
</feature>
<evidence type="ECO:0000256" key="5">
    <source>
        <dbReference type="SAM" id="Phobius"/>
    </source>
</evidence>
<evidence type="ECO:0000256" key="3">
    <source>
        <dbReference type="ARBA" id="ARBA00022860"/>
    </source>
</evidence>
<dbReference type="EMBL" id="CP144690">
    <property type="protein sequence ID" value="WVY91374.1"/>
    <property type="molecule type" value="Genomic_DNA"/>
</dbReference>
<dbReference type="InterPro" id="IPR046987">
    <property type="entry name" value="Myo9"/>
</dbReference>
<dbReference type="GO" id="GO:0005096">
    <property type="term" value="F:GTPase activator activity"/>
    <property type="evidence" value="ECO:0007669"/>
    <property type="project" value="InterPro"/>
</dbReference>